<proteinExistence type="predicted"/>
<dbReference type="PANTHER" id="PTHR24186">
    <property type="entry name" value="PROTEIN PHOSPHATASE 1 REGULATORY SUBUNIT"/>
    <property type="match status" value="1"/>
</dbReference>
<dbReference type="GO" id="GO:0005886">
    <property type="term" value="C:plasma membrane"/>
    <property type="evidence" value="ECO:0007669"/>
    <property type="project" value="TreeGrafter"/>
</dbReference>
<protein>
    <submittedName>
        <fullName evidence="10">Ankyrin repeat</fullName>
    </submittedName>
</protein>
<reference evidence="10 11" key="1">
    <citation type="journal article" date="2017" name="Mol. Plant">
        <title>The Genome of Medicinal Plant Macleaya cordata Provides New Insights into Benzylisoquinoline Alkaloids Metabolism.</title>
        <authorList>
            <person name="Liu X."/>
            <person name="Liu Y."/>
            <person name="Huang P."/>
            <person name="Ma Y."/>
            <person name="Qing Z."/>
            <person name="Tang Q."/>
            <person name="Cao H."/>
            <person name="Cheng P."/>
            <person name="Zheng Y."/>
            <person name="Yuan Z."/>
            <person name="Zhou Y."/>
            <person name="Liu J."/>
            <person name="Tang Z."/>
            <person name="Zhuo Y."/>
            <person name="Zhang Y."/>
            <person name="Yu L."/>
            <person name="Huang J."/>
            <person name="Yang P."/>
            <person name="Peng Q."/>
            <person name="Zhang J."/>
            <person name="Jiang W."/>
            <person name="Zhang Z."/>
            <person name="Lin K."/>
            <person name="Ro D.K."/>
            <person name="Chen X."/>
            <person name="Xiong X."/>
            <person name="Shang Y."/>
            <person name="Huang S."/>
            <person name="Zeng J."/>
        </authorList>
    </citation>
    <scope>NUCLEOTIDE SEQUENCE [LARGE SCALE GENOMIC DNA]</scope>
    <source>
        <strain evidence="11">cv. BLH2017</strain>
        <tissue evidence="10">Root</tissue>
    </source>
</reference>
<dbReference type="InterPro" id="IPR002110">
    <property type="entry name" value="Ankyrin_rpt"/>
</dbReference>
<organism evidence="10 11">
    <name type="scientific">Macleaya cordata</name>
    <name type="common">Five-seeded plume-poppy</name>
    <name type="synonym">Bocconia cordata</name>
    <dbReference type="NCBI Taxonomy" id="56857"/>
    <lineage>
        <taxon>Eukaryota</taxon>
        <taxon>Viridiplantae</taxon>
        <taxon>Streptophyta</taxon>
        <taxon>Embryophyta</taxon>
        <taxon>Tracheophyta</taxon>
        <taxon>Spermatophyta</taxon>
        <taxon>Magnoliopsida</taxon>
        <taxon>Ranunculales</taxon>
        <taxon>Papaveraceae</taxon>
        <taxon>Papaveroideae</taxon>
        <taxon>Macleaya</taxon>
    </lineage>
</organism>
<comment type="subcellular location">
    <subcellularLocation>
        <location evidence="1">Membrane</location>
        <topology evidence="1">Multi-pass membrane protein</topology>
    </subcellularLocation>
</comment>
<dbReference type="EMBL" id="MVGT01000171">
    <property type="protein sequence ID" value="OVA19800.1"/>
    <property type="molecule type" value="Genomic_DNA"/>
</dbReference>
<keyword evidence="3" id="KW-0677">Repeat</keyword>
<name>A0A200RAQ6_MACCD</name>
<dbReference type="STRING" id="56857.A0A200RAQ6"/>
<evidence type="ECO:0000256" key="8">
    <source>
        <dbReference type="SAM" id="Phobius"/>
    </source>
</evidence>
<evidence type="ECO:0000313" key="11">
    <source>
        <dbReference type="Proteomes" id="UP000195402"/>
    </source>
</evidence>
<accession>A0A200RAQ6</accession>
<feature type="transmembrane region" description="Helical" evidence="8">
    <location>
        <begin position="325"/>
        <end position="343"/>
    </location>
</feature>
<dbReference type="Pfam" id="PF12796">
    <property type="entry name" value="Ank_2"/>
    <property type="match status" value="2"/>
</dbReference>
<keyword evidence="2 8" id="KW-0812">Transmembrane</keyword>
<evidence type="ECO:0000256" key="6">
    <source>
        <dbReference type="ARBA" id="ARBA00023136"/>
    </source>
</evidence>
<dbReference type="Pfam" id="PF13962">
    <property type="entry name" value="PGG"/>
    <property type="match status" value="1"/>
</dbReference>
<sequence length="474" mass="52931">MDQRLFDAAQTGNLEVLYELLAEDPLILERACLGSCLETPLHIAALAGRTNFAKEIIKRRPEFAKELNKDGFSPIHMASATGHIEIVNELLIQVGSDLCVLNDMEGRIPLHYAVIKGRLNIMDELISACSDSVRVLTSRSETVLHLAVKNNQFQALKVLLENQIIDEELLNAKDFQCNTILHLAISRRQHMMTSSSEIILGHLTTCTLIVKLLLRNQRVYKVAVNAKNASNFTALDIFDVLIQSSCEVGDIEIGEMLLGAGAMRSRDMTNQATSNAGRQASSTNTMMIYEPARLSSYSSSTTENRNWMEIINEMYRELDHSAMEIRSALMVVAILIATLTFQAGTNPPGSFWQDNNSNNNSTINAGFLMSLIIITLLTSRFPLKSLLRLAVASILASYGSSVCYITPMKQCKQMVLLLVILSLIAIVAWKLWWVRKWAEVMQTQRSSTDSESSINRHLIQFMLSHPVTNRVQLV</sequence>
<dbReference type="Proteomes" id="UP000195402">
    <property type="component" value="Unassembled WGS sequence"/>
</dbReference>
<evidence type="ECO:0000256" key="1">
    <source>
        <dbReference type="ARBA" id="ARBA00004141"/>
    </source>
</evidence>
<dbReference type="SMART" id="SM00248">
    <property type="entry name" value="ANK"/>
    <property type="match status" value="5"/>
</dbReference>
<evidence type="ECO:0000256" key="2">
    <source>
        <dbReference type="ARBA" id="ARBA00022692"/>
    </source>
</evidence>
<comment type="caution">
    <text evidence="10">The sequence shown here is derived from an EMBL/GenBank/DDBJ whole genome shotgun (WGS) entry which is preliminary data.</text>
</comment>
<evidence type="ECO:0000259" key="9">
    <source>
        <dbReference type="Pfam" id="PF13962"/>
    </source>
</evidence>
<dbReference type="FunCoup" id="A0A200RAQ6">
    <property type="interactions" value="94"/>
</dbReference>
<keyword evidence="4 8" id="KW-1133">Transmembrane helix</keyword>
<evidence type="ECO:0000256" key="5">
    <source>
        <dbReference type="ARBA" id="ARBA00023043"/>
    </source>
</evidence>
<dbReference type="PROSITE" id="PS50088">
    <property type="entry name" value="ANK_REPEAT"/>
    <property type="match status" value="2"/>
</dbReference>
<feature type="domain" description="PGG" evidence="9">
    <location>
        <begin position="324"/>
        <end position="360"/>
    </location>
</feature>
<dbReference type="PROSITE" id="PS50297">
    <property type="entry name" value="ANK_REP_REGION"/>
    <property type="match status" value="2"/>
</dbReference>
<dbReference type="PANTHER" id="PTHR24186:SF37">
    <property type="entry name" value="PGG DOMAIN-CONTAINING PROTEIN"/>
    <property type="match status" value="1"/>
</dbReference>
<feature type="repeat" description="ANK" evidence="7">
    <location>
        <begin position="70"/>
        <end position="103"/>
    </location>
</feature>
<evidence type="ECO:0000313" key="10">
    <source>
        <dbReference type="EMBL" id="OVA19800.1"/>
    </source>
</evidence>
<evidence type="ECO:0000256" key="4">
    <source>
        <dbReference type="ARBA" id="ARBA00022989"/>
    </source>
</evidence>
<dbReference type="InParanoid" id="A0A200RAQ6"/>
<dbReference type="SUPFAM" id="SSF48403">
    <property type="entry name" value="Ankyrin repeat"/>
    <property type="match status" value="1"/>
</dbReference>
<dbReference type="OrthoDB" id="674805at2759"/>
<keyword evidence="5 7" id="KW-0040">ANK repeat</keyword>
<keyword evidence="6 8" id="KW-0472">Membrane</keyword>
<evidence type="ECO:0000256" key="3">
    <source>
        <dbReference type="ARBA" id="ARBA00022737"/>
    </source>
</evidence>
<feature type="transmembrane region" description="Helical" evidence="8">
    <location>
        <begin position="386"/>
        <end position="407"/>
    </location>
</feature>
<feature type="transmembrane region" description="Helical" evidence="8">
    <location>
        <begin position="363"/>
        <end position="379"/>
    </location>
</feature>
<dbReference type="AlphaFoldDB" id="A0A200RAQ6"/>
<feature type="repeat" description="ANK" evidence="7">
    <location>
        <begin position="105"/>
        <end position="131"/>
    </location>
</feature>
<feature type="transmembrane region" description="Helical" evidence="8">
    <location>
        <begin position="413"/>
        <end position="432"/>
    </location>
</feature>
<dbReference type="InterPro" id="IPR026961">
    <property type="entry name" value="PGG_dom"/>
</dbReference>
<dbReference type="OMA" id="MSANFAC"/>
<dbReference type="Gene3D" id="1.25.40.20">
    <property type="entry name" value="Ankyrin repeat-containing domain"/>
    <property type="match status" value="1"/>
</dbReference>
<keyword evidence="11" id="KW-1185">Reference proteome</keyword>
<evidence type="ECO:0000256" key="7">
    <source>
        <dbReference type="PROSITE-ProRule" id="PRU00023"/>
    </source>
</evidence>
<dbReference type="InterPro" id="IPR036770">
    <property type="entry name" value="Ankyrin_rpt-contain_sf"/>
</dbReference>
<gene>
    <name evidence="10" type="ORF">BVC80_1687g18</name>
</gene>